<dbReference type="RefSeq" id="XP_047784267.1">
    <property type="nucleotide sequence ID" value="XM_047921369.1"/>
</dbReference>
<reference evidence="2 3" key="1">
    <citation type="journal article" date="2021" name="Environ. Microbiol.">
        <title>Gene family expansions and transcriptome signatures uncover fungal adaptations to wood decay.</title>
        <authorList>
            <person name="Hage H."/>
            <person name="Miyauchi S."/>
            <person name="Viragh M."/>
            <person name="Drula E."/>
            <person name="Min B."/>
            <person name="Chaduli D."/>
            <person name="Navarro D."/>
            <person name="Favel A."/>
            <person name="Norest M."/>
            <person name="Lesage-Meessen L."/>
            <person name="Balint B."/>
            <person name="Merenyi Z."/>
            <person name="de Eugenio L."/>
            <person name="Morin E."/>
            <person name="Martinez A.T."/>
            <person name="Baldrian P."/>
            <person name="Stursova M."/>
            <person name="Martinez M.J."/>
            <person name="Novotny C."/>
            <person name="Magnuson J.K."/>
            <person name="Spatafora J.W."/>
            <person name="Maurice S."/>
            <person name="Pangilinan J."/>
            <person name="Andreopoulos W."/>
            <person name="LaButti K."/>
            <person name="Hundley H."/>
            <person name="Na H."/>
            <person name="Kuo A."/>
            <person name="Barry K."/>
            <person name="Lipzen A."/>
            <person name="Henrissat B."/>
            <person name="Riley R."/>
            <person name="Ahrendt S."/>
            <person name="Nagy L.G."/>
            <person name="Grigoriev I.V."/>
            <person name="Martin F."/>
            <person name="Rosso M.N."/>
        </authorList>
    </citation>
    <scope>NUCLEOTIDE SEQUENCE [LARGE SCALE GENOMIC DNA]</scope>
    <source>
        <strain evidence="2 3">CIRM-BRFM 1785</strain>
    </source>
</reference>
<feature type="transmembrane region" description="Helical" evidence="1">
    <location>
        <begin position="20"/>
        <end position="47"/>
    </location>
</feature>
<feature type="transmembrane region" description="Helical" evidence="1">
    <location>
        <begin position="59"/>
        <end position="78"/>
    </location>
</feature>
<feature type="transmembrane region" description="Helical" evidence="1">
    <location>
        <begin position="146"/>
        <end position="170"/>
    </location>
</feature>
<keyword evidence="3" id="KW-1185">Reference proteome</keyword>
<keyword evidence="1" id="KW-1133">Transmembrane helix</keyword>
<comment type="caution">
    <text evidence="2">The sequence shown here is derived from an EMBL/GenBank/DDBJ whole genome shotgun (WGS) entry which is preliminary data.</text>
</comment>
<keyword evidence="1" id="KW-0472">Membrane</keyword>
<feature type="transmembrane region" description="Helical" evidence="1">
    <location>
        <begin position="112"/>
        <end position="134"/>
    </location>
</feature>
<evidence type="ECO:0000256" key="1">
    <source>
        <dbReference type="SAM" id="Phobius"/>
    </source>
</evidence>
<feature type="transmembrane region" description="Helical" evidence="1">
    <location>
        <begin position="182"/>
        <end position="205"/>
    </location>
</feature>
<accession>A0ABQ8KY49</accession>
<sequence>MYNSSWAPNETSYQIFNEDMWLTGALISNVAYGVVLTLFVMCFYLLVKEINHRNMRRQIFLLTFISIIFTFGSLFVGGNSKFTQQAFVEYRNFPGGPAAFEEAMFSDPVNEISTVAFIVGNWFMDAFLVWRFLVIYKNTSRRWTTLLLVLPCLMLLASIALGIAALVGIRNSSPFAIVDITLSYYVMSLALNIVVTFLIAGRLLVYRYQTSKVMGAQHTSTYVNIVAIVVESAALYIRKRPFSEYVKLRSIGISYPPKLLYEFLANFRQYIDYEH</sequence>
<dbReference type="GeneID" id="72002101"/>
<organism evidence="2 3">
    <name type="scientific">Rhodofomes roseus</name>
    <dbReference type="NCBI Taxonomy" id="34475"/>
    <lineage>
        <taxon>Eukaryota</taxon>
        <taxon>Fungi</taxon>
        <taxon>Dikarya</taxon>
        <taxon>Basidiomycota</taxon>
        <taxon>Agaricomycotina</taxon>
        <taxon>Agaricomycetes</taxon>
        <taxon>Polyporales</taxon>
        <taxon>Rhodofomes</taxon>
    </lineage>
</organism>
<gene>
    <name evidence="2" type="ORF">C8Q71DRAFT_720537</name>
</gene>
<proteinExistence type="predicted"/>
<name>A0ABQ8KY49_9APHY</name>
<evidence type="ECO:0000313" key="2">
    <source>
        <dbReference type="EMBL" id="KAH9843220.1"/>
    </source>
</evidence>
<dbReference type="Proteomes" id="UP000814176">
    <property type="component" value="Unassembled WGS sequence"/>
</dbReference>
<keyword evidence="1" id="KW-0812">Transmembrane</keyword>
<protein>
    <submittedName>
        <fullName evidence="2">Uncharacterized protein</fullName>
    </submittedName>
</protein>
<dbReference type="EMBL" id="JADCUA010000002">
    <property type="protein sequence ID" value="KAH9843220.1"/>
    <property type="molecule type" value="Genomic_DNA"/>
</dbReference>
<evidence type="ECO:0000313" key="3">
    <source>
        <dbReference type="Proteomes" id="UP000814176"/>
    </source>
</evidence>